<evidence type="ECO:0000313" key="2">
    <source>
        <dbReference type="Proteomes" id="UP001361570"/>
    </source>
</evidence>
<dbReference type="Proteomes" id="UP001361570">
    <property type="component" value="Unassembled WGS sequence"/>
</dbReference>
<accession>A0ABU8DUT5</accession>
<reference evidence="1 2" key="1">
    <citation type="submission" date="2024-03" db="EMBL/GenBank/DDBJ databases">
        <title>Draft genome sequence of Klenkia sp. LSe6-5.</title>
        <authorList>
            <person name="Duangmal K."/>
            <person name="Chantavorakit T."/>
        </authorList>
    </citation>
    <scope>NUCLEOTIDE SEQUENCE [LARGE SCALE GENOMIC DNA]</scope>
    <source>
        <strain evidence="1 2">LSe6-5</strain>
    </source>
</reference>
<sequence>MNLNRDVVVAALHRGDRHDQARVAEHTLPRQVDTVRDRDQLEALGVDVDSRAEGGRLALRRSTGKPEETHR</sequence>
<dbReference type="RefSeq" id="WP_336403955.1">
    <property type="nucleotide sequence ID" value="NZ_JBAPLU010000007.1"/>
</dbReference>
<protein>
    <recommendedName>
        <fullName evidence="3">DUF1127 domain-containing protein</fullName>
    </recommendedName>
</protein>
<keyword evidence="2" id="KW-1185">Reference proteome</keyword>
<name>A0ABU8DUT5_9ACTN</name>
<evidence type="ECO:0008006" key="3">
    <source>
        <dbReference type="Google" id="ProtNLM"/>
    </source>
</evidence>
<dbReference type="EMBL" id="JBAPLU010000007">
    <property type="protein sequence ID" value="MEI4271817.1"/>
    <property type="molecule type" value="Genomic_DNA"/>
</dbReference>
<gene>
    <name evidence="1" type="ORF">TEK04_08785</name>
</gene>
<organism evidence="1 2">
    <name type="scientific">Klenkia sesuvii</name>
    <dbReference type="NCBI Taxonomy" id="3103137"/>
    <lineage>
        <taxon>Bacteria</taxon>
        <taxon>Bacillati</taxon>
        <taxon>Actinomycetota</taxon>
        <taxon>Actinomycetes</taxon>
        <taxon>Geodermatophilales</taxon>
        <taxon>Geodermatophilaceae</taxon>
        <taxon>Klenkia</taxon>
    </lineage>
</organism>
<proteinExistence type="predicted"/>
<evidence type="ECO:0000313" key="1">
    <source>
        <dbReference type="EMBL" id="MEI4271817.1"/>
    </source>
</evidence>
<comment type="caution">
    <text evidence="1">The sequence shown here is derived from an EMBL/GenBank/DDBJ whole genome shotgun (WGS) entry which is preliminary data.</text>
</comment>